<sequence length="59" mass="6547">MKMTGLILLILGIIGVAVSFSIPGLIGFFVFLLSLLCIIASILLFIKAKKRRSRSYSFR</sequence>
<dbReference type="Proteomes" id="UP000052258">
    <property type="component" value="Unassembled WGS sequence"/>
</dbReference>
<comment type="caution">
    <text evidence="2">The sequence shown here is derived from an EMBL/GenBank/DDBJ whole genome shotgun (WGS) entry which is preliminary data.</text>
</comment>
<protein>
    <submittedName>
        <fullName evidence="2">Uncharacterized protein</fullName>
    </submittedName>
</protein>
<dbReference type="EMBL" id="AZHO01000017">
    <property type="protein sequence ID" value="KMT59552.1"/>
    <property type="molecule type" value="Genomic_DNA"/>
</dbReference>
<dbReference type="PATRIC" id="fig|1430899.3.peg.1525"/>
<name>A0A0J8GA04_9LIST</name>
<keyword evidence="1" id="KW-1133">Transmembrane helix</keyword>
<organism evidence="2 3">
    <name type="scientific">Listeria fleischmannii 1991</name>
    <dbReference type="NCBI Taxonomy" id="1430899"/>
    <lineage>
        <taxon>Bacteria</taxon>
        <taxon>Bacillati</taxon>
        <taxon>Bacillota</taxon>
        <taxon>Bacilli</taxon>
        <taxon>Bacillales</taxon>
        <taxon>Listeriaceae</taxon>
        <taxon>Listeria</taxon>
    </lineage>
</organism>
<evidence type="ECO:0000313" key="3">
    <source>
        <dbReference type="Proteomes" id="UP000052258"/>
    </source>
</evidence>
<evidence type="ECO:0000256" key="1">
    <source>
        <dbReference type="SAM" id="Phobius"/>
    </source>
</evidence>
<keyword evidence="3" id="KW-1185">Reference proteome</keyword>
<dbReference type="RefSeq" id="WP_007473311.1">
    <property type="nucleotide sequence ID" value="NZ_KQ130615.1"/>
</dbReference>
<dbReference type="AlphaFoldDB" id="A0A0J8GA04"/>
<feature type="transmembrane region" description="Helical" evidence="1">
    <location>
        <begin position="29"/>
        <end position="46"/>
    </location>
</feature>
<evidence type="ECO:0000313" key="2">
    <source>
        <dbReference type="EMBL" id="KMT59552.1"/>
    </source>
</evidence>
<keyword evidence="1" id="KW-0812">Transmembrane</keyword>
<keyword evidence="1" id="KW-0472">Membrane</keyword>
<reference evidence="2 3" key="1">
    <citation type="journal article" date="2015" name="Genome Biol. Evol.">
        <title>Comparative Genomics of Listeria Sensu Lato: Genus-Wide Differences in Evolutionary Dynamics and the Progressive Gain of Complex, Potentially Pathogenicity-Related Traits through Lateral Gene Transfer.</title>
        <authorList>
            <person name="Chiara M."/>
            <person name="Caruso M."/>
            <person name="D'Erchia A.M."/>
            <person name="Manzari C."/>
            <person name="Fraccalvieri R."/>
            <person name="Goffredo E."/>
            <person name="Latorre L."/>
            <person name="Miccolupo A."/>
            <person name="Padalino I."/>
            <person name="Santagada G."/>
            <person name="Chiocco D."/>
            <person name="Pesole G."/>
            <person name="Horner D.S."/>
            <person name="Parisi A."/>
        </authorList>
    </citation>
    <scope>NUCLEOTIDE SEQUENCE [LARGE SCALE GENOMIC DNA]</scope>
    <source>
        <strain evidence="2 3">1991</strain>
    </source>
</reference>
<proteinExistence type="predicted"/>
<gene>
    <name evidence="2" type="ORF">X560_1326</name>
</gene>
<accession>A0A0J8GA04</accession>